<dbReference type="PROSITE" id="PS50931">
    <property type="entry name" value="HTH_LYSR"/>
    <property type="match status" value="1"/>
</dbReference>
<proteinExistence type="inferred from homology"/>
<evidence type="ECO:0000256" key="4">
    <source>
        <dbReference type="ARBA" id="ARBA00023163"/>
    </source>
</evidence>
<dbReference type="PANTHER" id="PTHR30537:SF5">
    <property type="entry name" value="HTH-TYPE TRANSCRIPTIONAL ACTIVATOR TTDR-RELATED"/>
    <property type="match status" value="1"/>
</dbReference>
<dbReference type="InterPro" id="IPR005119">
    <property type="entry name" value="LysR_subst-bd"/>
</dbReference>
<protein>
    <submittedName>
        <fullName evidence="6">LysR family transcriptional regulator</fullName>
    </submittedName>
</protein>
<evidence type="ECO:0000256" key="1">
    <source>
        <dbReference type="ARBA" id="ARBA00009437"/>
    </source>
</evidence>
<keyword evidence="3" id="KW-0238">DNA-binding</keyword>
<keyword evidence="4" id="KW-0804">Transcription</keyword>
<dbReference type="PANTHER" id="PTHR30537">
    <property type="entry name" value="HTH-TYPE TRANSCRIPTIONAL REGULATOR"/>
    <property type="match status" value="1"/>
</dbReference>
<evidence type="ECO:0000259" key="5">
    <source>
        <dbReference type="PROSITE" id="PS50931"/>
    </source>
</evidence>
<evidence type="ECO:0000313" key="6">
    <source>
        <dbReference type="EMBL" id="URI07241.1"/>
    </source>
</evidence>
<evidence type="ECO:0000313" key="7">
    <source>
        <dbReference type="Proteomes" id="UP001056201"/>
    </source>
</evidence>
<dbReference type="Pfam" id="PF00126">
    <property type="entry name" value="HTH_1"/>
    <property type="match status" value="1"/>
</dbReference>
<organism evidence="6 7">
    <name type="scientific">Aquincola tertiaricarbonis</name>
    <dbReference type="NCBI Taxonomy" id="391953"/>
    <lineage>
        <taxon>Bacteria</taxon>
        <taxon>Pseudomonadati</taxon>
        <taxon>Pseudomonadota</taxon>
        <taxon>Betaproteobacteria</taxon>
        <taxon>Burkholderiales</taxon>
        <taxon>Sphaerotilaceae</taxon>
        <taxon>Aquincola</taxon>
    </lineage>
</organism>
<dbReference type="Pfam" id="PF03466">
    <property type="entry name" value="LysR_substrate"/>
    <property type="match status" value="1"/>
</dbReference>
<accession>A0ABY4S5T3</accession>
<dbReference type="InterPro" id="IPR036388">
    <property type="entry name" value="WH-like_DNA-bd_sf"/>
</dbReference>
<dbReference type="EMBL" id="CP097635">
    <property type="protein sequence ID" value="URI07241.1"/>
    <property type="molecule type" value="Genomic_DNA"/>
</dbReference>
<dbReference type="PRINTS" id="PR00039">
    <property type="entry name" value="HTHLYSR"/>
</dbReference>
<dbReference type="InterPro" id="IPR058163">
    <property type="entry name" value="LysR-type_TF_proteobact-type"/>
</dbReference>
<dbReference type="Proteomes" id="UP001056201">
    <property type="component" value="Chromosome 1"/>
</dbReference>
<dbReference type="SUPFAM" id="SSF53850">
    <property type="entry name" value="Periplasmic binding protein-like II"/>
    <property type="match status" value="1"/>
</dbReference>
<keyword evidence="2" id="KW-0805">Transcription regulation</keyword>
<name>A0ABY4S5T3_AQUTE</name>
<sequence length="313" mass="34142">MLSASHLSWLRSFEAAARRRSFTLAAQDLCVTQGAVSQQVKLLEEHLQRPLFVRGPRQLTLTPEGEQLAAVAHEAMSRLDAALAALRQDRQAPRTLVLSCPPSLALGWLARRLGDGRPAGLVMPVSLRAEFHRIDRARLQADGVDAAIRYDLGGHPGLHSHRFMDEWLLPVASPAFVAANPSLREGGPLRGDWLLHDLQPWDGAPPHAEWQHWLQHSGRACQGLAAGRGFNLLQLALSAALDGQGIAMGRATLVQDELRSGRLVQPFGPAVPAAAGYHLLAERDDAALQALREWLQQQGQAAAEAVRPWTEAR</sequence>
<dbReference type="SUPFAM" id="SSF46785">
    <property type="entry name" value="Winged helix' DNA-binding domain"/>
    <property type="match status" value="1"/>
</dbReference>
<dbReference type="InterPro" id="IPR000847">
    <property type="entry name" value="LysR_HTH_N"/>
</dbReference>
<comment type="similarity">
    <text evidence="1">Belongs to the LysR transcriptional regulatory family.</text>
</comment>
<evidence type="ECO:0000256" key="3">
    <source>
        <dbReference type="ARBA" id="ARBA00023125"/>
    </source>
</evidence>
<gene>
    <name evidence="6" type="ORF">MW290_01035</name>
</gene>
<evidence type="ECO:0000256" key="2">
    <source>
        <dbReference type="ARBA" id="ARBA00023015"/>
    </source>
</evidence>
<feature type="domain" description="HTH lysR-type" evidence="5">
    <location>
        <begin position="7"/>
        <end position="62"/>
    </location>
</feature>
<dbReference type="RefSeq" id="WP_250195506.1">
    <property type="nucleotide sequence ID" value="NZ_CP097635.1"/>
</dbReference>
<dbReference type="Gene3D" id="1.10.10.10">
    <property type="entry name" value="Winged helix-like DNA-binding domain superfamily/Winged helix DNA-binding domain"/>
    <property type="match status" value="1"/>
</dbReference>
<keyword evidence="7" id="KW-1185">Reference proteome</keyword>
<dbReference type="InterPro" id="IPR036390">
    <property type="entry name" value="WH_DNA-bd_sf"/>
</dbReference>
<dbReference type="Gene3D" id="3.40.190.10">
    <property type="entry name" value="Periplasmic binding protein-like II"/>
    <property type="match status" value="2"/>
</dbReference>
<reference evidence="6" key="1">
    <citation type="submission" date="2022-05" db="EMBL/GenBank/DDBJ databases">
        <title>An RpoN-dependent PEP-CTERM gene is involved in floc formation of an Aquincola tertiaricarbonis strain.</title>
        <authorList>
            <person name="Qiu D."/>
            <person name="Xia M."/>
        </authorList>
    </citation>
    <scope>NUCLEOTIDE SEQUENCE</scope>
    <source>
        <strain evidence="6">RN12</strain>
    </source>
</reference>